<accession>A0A3P8FUF4</accession>
<dbReference type="EMBL" id="UZAL01033429">
    <property type="protein sequence ID" value="VDP63358.1"/>
    <property type="molecule type" value="Genomic_DNA"/>
</dbReference>
<protein>
    <submittedName>
        <fullName evidence="1">Uncharacterized protein</fullName>
    </submittedName>
</protein>
<evidence type="ECO:0000313" key="2">
    <source>
        <dbReference type="Proteomes" id="UP000269396"/>
    </source>
</evidence>
<organism evidence="1 2">
    <name type="scientific">Schistosoma mattheei</name>
    <dbReference type="NCBI Taxonomy" id="31246"/>
    <lineage>
        <taxon>Eukaryota</taxon>
        <taxon>Metazoa</taxon>
        <taxon>Spiralia</taxon>
        <taxon>Lophotrochozoa</taxon>
        <taxon>Platyhelminthes</taxon>
        <taxon>Trematoda</taxon>
        <taxon>Digenea</taxon>
        <taxon>Strigeidida</taxon>
        <taxon>Schistosomatoidea</taxon>
        <taxon>Schistosomatidae</taxon>
        <taxon>Schistosoma</taxon>
    </lineage>
</organism>
<name>A0A3P8FUF4_9TREM</name>
<sequence length="59" mass="6768">MSRTTKFASYCASNGFLNIRRIKNNKRSITAHFQKNAFTIISSFGVKHRSHFCRASKSN</sequence>
<dbReference type="Proteomes" id="UP000269396">
    <property type="component" value="Unassembled WGS sequence"/>
</dbReference>
<reference evidence="1 2" key="1">
    <citation type="submission" date="2018-11" db="EMBL/GenBank/DDBJ databases">
        <authorList>
            <consortium name="Pathogen Informatics"/>
        </authorList>
    </citation>
    <scope>NUCLEOTIDE SEQUENCE [LARGE SCALE GENOMIC DNA]</scope>
    <source>
        <strain>Denwood</strain>
        <strain evidence="2">Zambia</strain>
    </source>
</reference>
<dbReference type="AlphaFoldDB" id="A0A3P8FUF4"/>
<keyword evidence="2" id="KW-1185">Reference proteome</keyword>
<proteinExistence type="predicted"/>
<evidence type="ECO:0000313" key="1">
    <source>
        <dbReference type="EMBL" id="VDP63358.1"/>
    </source>
</evidence>
<gene>
    <name evidence="1" type="ORF">SMTD_LOCUS13369</name>
</gene>